<dbReference type="AlphaFoldDB" id="A0A0V8JM53"/>
<proteinExistence type="predicted"/>
<gene>
    <name evidence="1" type="ORF">AS180_09520</name>
</gene>
<evidence type="ECO:0000313" key="2">
    <source>
        <dbReference type="Proteomes" id="UP000053681"/>
    </source>
</evidence>
<dbReference type="Proteomes" id="UP000053681">
    <property type="component" value="Unassembled WGS sequence"/>
</dbReference>
<accession>A0A0V8JM53</accession>
<dbReference type="EMBL" id="LNQP01000028">
    <property type="protein sequence ID" value="KSU88151.1"/>
    <property type="molecule type" value="Genomic_DNA"/>
</dbReference>
<organism evidence="1 2">
    <name type="scientific">Priestia veravalensis</name>
    <dbReference type="NCBI Taxonomy" id="1414648"/>
    <lineage>
        <taxon>Bacteria</taxon>
        <taxon>Bacillati</taxon>
        <taxon>Bacillota</taxon>
        <taxon>Bacilli</taxon>
        <taxon>Bacillales</taxon>
        <taxon>Bacillaceae</taxon>
        <taxon>Priestia</taxon>
    </lineage>
</organism>
<evidence type="ECO:0000313" key="1">
    <source>
        <dbReference type="EMBL" id="KSU88151.1"/>
    </source>
</evidence>
<keyword evidence="2" id="KW-1185">Reference proteome</keyword>
<reference evidence="1 2" key="1">
    <citation type="submission" date="2015-11" db="EMBL/GenBank/DDBJ databases">
        <title>Bacillus caseinolyticus sp nov.</title>
        <authorList>
            <person name="Dastager S.G."/>
            <person name="Mawlankar R."/>
        </authorList>
    </citation>
    <scope>NUCLEOTIDE SEQUENCE [LARGE SCALE GENOMIC DNA]</scope>
    <source>
        <strain evidence="1 2">SGD-V-76</strain>
    </source>
</reference>
<sequence>MNETSVTKIILMQTEKLARQYGYDFLYEPQGDKTLCQIIQRDEDGSILGTPLSFHIDMNEEKGIGQISYYHEQGEFKKQDVSVFEENSLVNVFLFIQQRLQINS</sequence>
<name>A0A0V8JM53_9BACI</name>
<comment type="caution">
    <text evidence="1">The sequence shown here is derived from an EMBL/GenBank/DDBJ whole genome shotgun (WGS) entry which is preliminary data.</text>
</comment>
<protein>
    <submittedName>
        <fullName evidence="1">Uncharacterized protein</fullName>
    </submittedName>
</protein>
<dbReference type="RefSeq" id="WP_025910164.1">
    <property type="nucleotide sequence ID" value="NZ_KQ758644.1"/>
</dbReference>